<dbReference type="InterPro" id="IPR009100">
    <property type="entry name" value="AcylCoA_DH/oxidase_NM_dom_sf"/>
</dbReference>
<dbReference type="InterPro" id="IPR013786">
    <property type="entry name" value="AcylCoA_DH/ox_N"/>
</dbReference>
<dbReference type="FunFam" id="2.40.110.10:FF:000011">
    <property type="entry name" value="Acyl-CoA dehydrogenase FadE34"/>
    <property type="match status" value="1"/>
</dbReference>
<gene>
    <name evidence="7" type="ORF">ACZ11_22055</name>
</gene>
<dbReference type="OrthoDB" id="2431337at2"/>
<dbReference type="GO" id="GO:0003995">
    <property type="term" value="F:acyl-CoA dehydrogenase activity"/>
    <property type="evidence" value="ECO:0007669"/>
    <property type="project" value="InterPro"/>
</dbReference>
<dbReference type="InterPro" id="IPR052161">
    <property type="entry name" value="Mycobact_Acyl-CoA_DH"/>
</dbReference>
<feature type="domain" description="Acyl-CoA dehydrogenase/oxidase N-terminal" evidence="6">
    <location>
        <begin position="10"/>
        <end position="124"/>
    </location>
</feature>
<dbReference type="Pfam" id="PF02770">
    <property type="entry name" value="Acyl-CoA_dh_M"/>
    <property type="match status" value="1"/>
</dbReference>
<dbReference type="Gene3D" id="2.40.110.10">
    <property type="entry name" value="Butyryl-CoA Dehydrogenase, subunit A, domain 2"/>
    <property type="match status" value="1"/>
</dbReference>
<organism evidence="7 8">
    <name type="scientific">Lysinibacillus xylanilyticus</name>
    <dbReference type="NCBI Taxonomy" id="582475"/>
    <lineage>
        <taxon>Bacteria</taxon>
        <taxon>Bacillati</taxon>
        <taxon>Bacillota</taxon>
        <taxon>Bacilli</taxon>
        <taxon>Bacillales</taxon>
        <taxon>Bacillaceae</taxon>
        <taxon>Lysinibacillus</taxon>
    </lineage>
</organism>
<evidence type="ECO:0000313" key="7">
    <source>
        <dbReference type="EMBL" id="KMY29770.1"/>
    </source>
</evidence>
<keyword evidence="4" id="KW-0560">Oxidoreductase</keyword>
<evidence type="ECO:0000259" key="6">
    <source>
        <dbReference type="Pfam" id="PF02771"/>
    </source>
</evidence>
<name>A0A0K9F5G7_9BACI</name>
<dbReference type="PANTHER" id="PTHR43292">
    <property type="entry name" value="ACYL-COA DEHYDROGENASE"/>
    <property type="match status" value="1"/>
</dbReference>
<evidence type="ECO:0000256" key="3">
    <source>
        <dbReference type="ARBA" id="ARBA00022827"/>
    </source>
</evidence>
<evidence type="ECO:0000313" key="8">
    <source>
        <dbReference type="Proteomes" id="UP000037326"/>
    </source>
</evidence>
<keyword evidence="3" id="KW-0274">FAD</keyword>
<dbReference type="Gene3D" id="1.10.540.10">
    <property type="entry name" value="Acyl-CoA dehydrogenase/oxidase, N-terminal domain"/>
    <property type="match status" value="1"/>
</dbReference>
<dbReference type="Proteomes" id="UP000037326">
    <property type="component" value="Unassembled WGS sequence"/>
</dbReference>
<dbReference type="InterPro" id="IPR037069">
    <property type="entry name" value="AcylCoA_DH/ox_N_sf"/>
</dbReference>
<accession>A0A0K9F5G7</accession>
<dbReference type="Gene3D" id="1.20.140.10">
    <property type="entry name" value="Butyryl-CoA Dehydrogenase, subunit A, domain 3"/>
    <property type="match status" value="1"/>
</dbReference>
<dbReference type="RefSeq" id="WP_049668671.1">
    <property type="nucleotide sequence ID" value="NZ_LFXJ01000010.1"/>
</dbReference>
<dbReference type="EMBL" id="LFXJ01000010">
    <property type="protein sequence ID" value="KMY29770.1"/>
    <property type="molecule type" value="Genomic_DNA"/>
</dbReference>
<dbReference type="Pfam" id="PF02771">
    <property type="entry name" value="Acyl-CoA_dh_N"/>
    <property type="match status" value="1"/>
</dbReference>
<dbReference type="InterPro" id="IPR006091">
    <property type="entry name" value="Acyl-CoA_Oxase/DH_mid-dom"/>
</dbReference>
<proteinExistence type="predicted"/>
<dbReference type="InterPro" id="IPR006089">
    <property type="entry name" value="Acyl-CoA_DH_CS"/>
</dbReference>
<evidence type="ECO:0000256" key="1">
    <source>
        <dbReference type="ARBA" id="ARBA00001974"/>
    </source>
</evidence>
<dbReference type="InterPro" id="IPR046373">
    <property type="entry name" value="Acyl-CoA_Oxase/DH_mid-dom_sf"/>
</dbReference>
<comment type="cofactor">
    <cofactor evidence="1">
        <name>FAD</name>
        <dbReference type="ChEBI" id="CHEBI:57692"/>
    </cofactor>
</comment>
<dbReference type="AlphaFoldDB" id="A0A0K9F5G7"/>
<feature type="domain" description="Acyl-CoA oxidase/dehydrogenase middle" evidence="5">
    <location>
        <begin position="129"/>
        <end position="224"/>
    </location>
</feature>
<evidence type="ECO:0000259" key="5">
    <source>
        <dbReference type="Pfam" id="PF02770"/>
    </source>
</evidence>
<evidence type="ECO:0000256" key="4">
    <source>
        <dbReference type="ARBA" id="ARBA00023002"/>
    </source>
</evidence>
<dbReference type="PROSITE" id="PS00072">
    <property type="entry name" value="ACYL_COA_DH_1"/>
    <property type="match status" value="1"/>
</dbReference>
<dbReference type="GeneID" id="96600897"/>
<keyword evidence="2" id="KW-0285">Flavoprotein</keyword>
<dbReference type="PANTHER" id="PTHR43292:SF4">
    <property type="entry name" value="ACYL-COA DEHYDROGENASE FADE34"/>
    <property type="match status" value="1"/>
</dbReference>
<reference evidence="8" key="1">
    <citation type="submission" date="2015-07" db="EMBL/GenBank/DDBJ databases">
        <authorList>
            <consortium name="Consortium for Microbial Forensics and Genomics (microFORGE)"/>
            <person name="Knight B.M."/>
            <person name="Roberts D.P."/>
            <person name="Lin D."/>
            <person name="Hari K."/>
            <person name="Fletcher J."/>
            <person name="Melcher U."/>
            <person name="Blagden T."/>
            <person name="Winegar R.A."/>
        </authorList>
    </citation>
    <scope>NUCLEOTIDE SEQUENCE [LARGE SCALE GENOMIC DNA]</scope>
    <source>
        <strain evidence="8">DSM 23493</strain>
    </source>
</reference>
<dbReference type="SUPFAM" id="SSF56645">
    <property type="entry name" value="Acyl-CoA dehydrogenase NM domain-like"/>
    <property type="match status" value="1"/>
</dbReference>
<protein>
    <submittedName>
        <fullName evidence="7">Acyl-CoA dehydrogenase</fullName>
    </submittedName>
</protein>
<dbReference type="GO" id="GO:0050660">
    <property type="term" value="F:flavin adenine dinucleotide binding"/>
    <property type="evidence" value="ECO:0007669"/>
    <property type="project" value="InterPro"/>
</dbReference>
<dbReference type="GO" id="GO:0005886">
    <property type="term" value="C:plasma membrane"/>
    <property type="evidence" value="ECO:0007669"/>
    <property type="project" value="TreeGrafter"/>
</dbReference>
<comment type="caution">
    <text evidence="7">The sequence shown here is derived from an EMBL/GenBank/DDBJ whole genome shotgun (WGS) entry which is preliminary data.</text>
</comment>
<dbReference type="PATRIC" id="fig|582475.4.peg.3527"/>
<sequence>MFHLPTVQFTQEQEQFRLDVRTFLKDELAKGTFTPKCDSWLSGDDPEFSKLIGQKGWIGLTWPKKYGGQERSTIDRYILTEEFLAVGAPVAAHWFADRQTGPLLLRYGTEEQREYFLPKIVKGECYFGIGLSEPNSGSDLASVSTRAEKVEGGWIVNGQKIWTSNAHLCHYMVTLVRTSPFDGKSKHAGLSQLIVDLHAEGITVVPIKFLTGEHHYNEVFFDNVFVPDNMVVGEIGNGWAQGLAELAFERSGPERIMSTFPLIDELIQELKRQNNLEGLQQVSKIVARLWGLRNLSIGVAQLLESGNGEDVSIPAALVKALGTKFEQSIPEITRLIVQTYPTLDAHRKIDRFMAESILHAPGFTIRGGTSEVLYGVVAKGVVAQ</sequence>
<evidence type="ECO:0000256" key="2">
    <source>
        <dbReference type="ARBA" id="ARBA00022630"/>
    </source>
</evidence>